<keyword evidence="3" id="KW-1185">Reference proteome</keyword>
<proteinExistence type="predicted"/>
<feature type="signal peptide" evidence="1">
    <location>
        <begin position="1"/>
        <end position="24"/>
    </location>
</feature>
<feature type="chain" id="PRO_5031044911" evidence="1">
    <location>
        <begin position="25"/>
        <end position="714"/>
    </location>
</feature>
<protein>
    <submittedName>
        <fullName evidence="2">HEAT repeat protein</fullName>
    </submittedName>
</protein>
<dbReference type="PANTHER" id="PTHR12697">
    <property type="entry name" value="PBS LYASE HEAT-LIKE PROTEIN"/>
    <property type="match status" value="1"/>
</dbReference>
<dbReference type="Gene3D" id="1.25.10.10">
    <property type="entry name" value="Leucine-rich Repeat Variant"/>
    <property type="match status" value="3"/>
</dbReference>
<dbReference type="SMART" id="SM00567">
    <property type="entry name" value="EZ_HEAT"/>
    <property type="match status" value="3"/>
</dbReference>
<dbReference type="PANTHER" id="PTHR12697:SF5">
    <property type="entry name" value="DEOXYHYPUSINE HYDROXYLASE"/>
    <property type="match status" value="1"/>
</dbReference>
<dbReference type="AlphaFoldDB" id="A0A7W5H6G7"/>
<name>A0A7W5H6G7_9BACT</name>
<dbReference type="RefSeq" id="WP_184306693.1">
    <property type="nucleotide sequence ID" value="NZ_JACHXU010000016.1"/>
</dbReference>
<evidence type="ECO:0000313" key="2">
    <source>
        <dbReference type="EMBL" id="MBB3208522.1"/>
    </source>
</evidence>
<sequence length="714" mass="75653">MFARPIIKYLLAVSLAFHSGAAFGDEIPTEAEMIAILTSDTTPKSEKAITCKQLAVFGSAECVESVASLLPDPELNSWARIALEAIDDPSTDSSLLDALSTTDGLPLVGVIQSLGVKRVSNAVEPLKEKVATEDELVAKAAAMSLGKIGNADAIAALKESLADTRTSVRSAVAEGLIRCAEKAMTSGSDSSTEATELYDLVLQTDLPNPRKVEATRGAILSRGPEGVDLLVESLKSDNKRIRYIALTAARELTGEGVSEALLAARSRVPKSQAALFVIALGERGEASMLDAMLATIQQPANSDSDIDVKTAAIGVVARIGDASCLDALIAAATDSNDVVATAGRAALAIVGDEEVDAEIAARASDSGDDALKAWIGAIGARRIPAIETLVEAVDNQDPSIGVAALKALGDVATIEEISILIDRALQSDAKSKSTHDAALKALRAACVRLSDDPECVQQLEEAMTRSDSDAQLAIVETFAAMGGPGALAAIEKAAMSKDRNLQNAATRLLGGWMTVDAADVLMRISEQANHPYRIRAVRGYLRIVRQFRMPQNQRNEMAVAALPISSRDEEKRLILDAASRYPSVAMLKIAVGFSESESLKNEAQAIALEIAQKLENSPAVERLLAKLDLEEMDVEITRATYGATDENVDVTARLQKQVGKLPIILLDNPNYNSNFGGDPAPGSPKQLRIEYRINGRAGKAMFNENDAIVLPVPK</sequence>
<dbReference type="SUPFAM" id="SSF48371">
    <property type="entry name" value="ARM repeat"/>
    <property type="match status" value="1"/>
</dbReference>
<dbReference type="Pfam" id="PF13646">
    <property type="entry name" value="HEAT_2"/>
    <property type="match status" value="1"/>
</dbReference>
<keyword evidence="1" id="KW-0732">Signal</keyword>
<dbReference type="GO" id="GO:0016491">
    <property type="term" value="F:oxidoreductase activity"/>
    <property type="evidence" value="ECO:0007669"/>
    <property type="project" value="TreeGrafter"/>
</dbReference>
<gene>
    <name evidence="2" type="ORF">FHS27_004351</name>
</gene>
<dbReference type="Proteomes" id="UP000536179">
    <property type="component" value="Unassembled WGS sequence"/>
</dbReference>
<evidence type="ECO:0000256" key="1">
    <source>
        <dbReference type="SAM" id="SignalP"/>
    </source>
</evidence>
<dbReference type="InterPro" id="IPR016024">
    <property type="entry name" value="ARM-type_fold"/>
</dbReference>
<dbReference type="InterPro" id="IPR011989">
    <property type="entry name" value="ARM-like"/>
</dbReference>
<dbReference type="InterPro" id="IPR004155">
    <property type="entry name" value="PBS_lyase_HEAT"/>
</dbReference>
<accession>A0A7W5H6G7</accession>
<dbReference type="EMBL" id="JACHXU010000016">
    <property type="protein sequence ID" value="MBB3208522.1"/>
    <property type="molecule type" value="Genomic_DNA"/>
</dbReference>
<comment type="caution">
    <text evidence="2">The sequence shown here is derived from an EMBL/GenBank/DDBJ whole genome shotgun (WGS) entry which is preliminary data.</text>
</comment>
<evidence type="ECO:0000313" key="3">
    <source>
        <dbReference type="Proteomes" id="UP000536179"/>
    </source>
</evidence>
<organism evidence="2 3">
    <name type="scientific">Aporhodopirellula rubra</name>
    <dbReference type="NCBI Taxonomy" id="980271"/>
    <lineage>
        <taxon>Bacteria</taxon>
        <taxon>Pseudomonadati</taxon>
        <taxon>Planctomycetota</taxon>
        <taxon>Planctomycetia</taxon>
        <taxon>Pirellulales</taxon>
        <taxon>Pirellulaceae</taxon>
        <taxon>Aporhodopirellula</taxon>
    </lineage>
</organism>
<reference evidence="2 3" key="1">
    <citation type="submission" date="2020-08" db="EMBL/GenBank/DDBJ databases">
        <title>Genomic Encyclopedia of Type Strains, Phase III (KMG-III): the genomes of soil and plant-associated and newly described type strains.</title>
        <authorList>
            <person name="Whitman W."/>
        </authorList>
    </citation>
    <scope>NUCLEOTIDE SEQUENCE [LARGE SCALE GENOMIC DNA]</scope>
    <source>
        <strain evidence="2 3">CECT 8075</strain>
    </source>
</reference>